<dbReference type="PANTHER" id="PTHR12110">
    <property type="entry name" value="HYDROXYPYRUVATE ISOMERASE"/>
    <property type="match status" value="1"/>
</dbReference>
<evidence type="ECO:0000313" key="3">
    <source>
        <dbReference type="Proteomes" id="UP001321526"/>
    </source>
</evidence>
<organism evidence="2 3">
    <name type="scientific">Salinicola endophyticus</name>
    <dbReference type="NCBI Taxonomy" id="1949083"/>
    <lineage>
        <taxon>Bacteria</taxon>
        <taxon>Pseudomonadati</taxon>
        <taxon>Pseudomonadota</taxon>
        <taxon>Gammaproteobacteria</taxon>
        <taxon>Oceanospirillales</taxon>
        <taxon>Halomonadaceae</taxon>
        <taxon>Salinicola</taxon>
    </lineage>
</organism>
<protein>
    <submittedName>
        <fullName evidence="2">Sugar phosphate isomerase/epimerase</fullName>
    </submittedName>
</protein>
<dbReference type="EMBL" id="CP035631">
    <property type="protein sequence ID" value="WFF40674.1"/>
    <property type="molecule type" value="Genomic_DNA"/>
</dbReference>
<accession>A0ABY8FLD2</accession>
<keyword evidence="3" id="KW-1185">Reference proteome</keyword>
<dbReference type="InterPro" id="IPR013022">
    <property type="entry name" value="Xyl_isomerase-like_TIM-brl"/>
</dbReference>
<evidence type="ECO:0000259" key="1">
    <source>
        <dbReference type="Pfam" id="PF01261"/>
    </source>
</evidence>
<dbReference type="Gene3D" id="3.20.20.150">
    <property type="entry name" value="Divalent-metal-dependent TIM barrel enzymes"/>
    <property type="match status" value="1"/>
</dbReference>
<gene>
    <name evidence="2" type="ORF">EVC62_03695</name>
</gene>
<dbReference type="SUPFAM" id="SSF51658">
    <property type="entry name" value="Xylose isomerase-like"/>
    <property type="match status" value="1"/>
</dbReference>
<dbReference type="InterPro" id="IPR050312">
    <property type="entry name" value="IolE/XylAMocC-like"/>
</dbReference>
<sequence>MPVMGGGDMRAMATLCLSGELMSRLEAIARAGFGGVEIFVDDLQRDTHSARRIGEHCRDLGLAVVALQPFRDAEGLTGEAHRRMLDRAARHFDTLADLGGTQLLATSTTLAEARPELTAAADSLGELAERAATRGMTIAYEALCWGRHVNDYRQAWEVVTLADHPALSLVLDSYHVLALGLELETLAALPAARIGLVQLADAPAPLREDLQTVSRHRRAFPGEGELEVERFIAALARTGYAGPISLEVFSDVLGVMPTGMTALAGWERLERALQAAG</sequence>
<evidence type="ECO:0000313" key="2">
    <source>
        <dbReference type="EMBL" id="WFF40674.1"/>
    </source>
</evidence>
<dbReference type="PANTHER" id="PTHR12110:SF21">
    <property type="entry name" value="XYLOSE ISOMERASE-LIKE TIM BARREL DOMAIN-CONTAINING PROTEIN"/>
    <property type="match status" value="1"/>
</dbReference>
<dbReference type="Pfam" id="PF01261">
    <property type="entry name" value="AP_endonuc_2"/>
    <property type="match status" value="1"/>
</dbReference>
<feature type="domain" description="Xylose isomerase-like TIM barrel" evidence="1">
    <location>
        <begin position="25"/>
        <end position="252"/>
    </location>
</feature>
<proteinExistence type="predicted"/>
<dbReference type="GO" id="GO:0016853">
    <property type="term" value="F:isomerase activity"/>
    <property type="evidence" value="ECO:0007669"/>
    <property type="project" value="UniProtKB-KW"/>
</dbReference>
<dbReference type="InterPro" id="IPR036237">
    <property type="entry name" value="Xyl_isomerase-like_sf"/>
</dbReference>
<name>A0ABY8FLD2_9GAMM</name>
<dbReference type="Proteomes" id="UP001321526">
    <property type="component" value="Chromosome"/>
</dbReference>
<keyword evidence="2" id="KW-0413">Isomerase</keyword>
<reference evidence="2 3" key="1">
    <citation type="submission" date="2019-01" db="EMBL/GenBank/DDBJ databases">
        <title>Genome sequence of Salinicola endophyticus REST5.</title>
        <authorList>
            <person name="Nascimento F.X."/>
        </authorList>
    </citation>
    <scope>NUCLEOTIDE SEQUENCE [LARGE SCALE GENOMIC DNA]</scope>
    <source>
        <strain evidence="2 3">REST5</strain>
    </source>
</reference>